<keyword evidence="3 8" id="KW-0812">Transmembrane</keyword>
<keyword evidence="5 8" id="KW-0472">Membrane</keyword>
<feature type="compositionally biased region" description="Low complexity" evidence="7">
    <location>
        <begin position="680"/>
        <end position="699"/>
    </location>
</feature>
<organism evidence="11 12">
    <name type="scientific">Linnemannia gamsii</name>
    <dbReference type="NCBI Taxonomy" id="64522"/>
    <lineage>
        <taxon>Eukaryota</taxon>
        <taxon>Fungi</taxon>
        <taxon>Fungi incertae sedis</taxon>
        <taxon>Mucoromycota</taxon>
        <taxon>Mortierellomycotina</taxon>
        <taxon>Mortierellomycetes</taxon>
        <taxon>Mortierellales</taxon>
        <taxon>Mortierellaceae</taxon>
        <taxon>Linnemannia</taxon>
    </lineage>
</organism>
<evidence type="ECO:0000256" key="1">
    <source>
        <dbReference type="ARBA" id="ARBA00004141"/>
    </source>
</evidence>
<protein>
    <recommendedName>
        <fullName evidence="10">G-protein coupled receptors family 2 profile 2 domain-containing protein</fullName>
    </recommendedName>
</protein>
<feature type="compositionally biased region" description="Low complexity" evidence="7">
    <location>
        <begin position="738"/>
        <end position="752"/>
    </location>
</feature>
<dbReference type="PANTHER" id="PTHR31787">
    <property type="entry name" value="G-PROTEIN-COUPLED RECEPTOR GPCR FAMILY PROTEIN"/>
    <property type="match status" value="1"/>
</dbReference>
<feature type="compositionally biased region" description="Low complexity" evidence="7">
    <location>
        <begin position="470"/>
        <end position="479"/>
    </location>
</feature>
<evidence type="ECO:0000256" key="7">
    <source>
        <dbReference type="SAM" id="MobiDB-lite"/>
    </source>
</evidence>
<dbReference type="EMBL" id="JAAAIM010000230">
    <property type="protein sequence ID" value="KAG0291670.1"/>
    <property type="molecule type" value="Genomic_DNA"/>
</dbReference>
<sequence>MVHLTKALLGAVLALSVVLTPALSAPTTVSPTSTKGGAAATPAPSGGPAGANGTTTTTPTTIYNLPAPSPTSTPTLSPNPAQQLACPAIMIRDNNPNPEVAIEGRVCTMGCCVPCPAINSFYEPNKVENVLQAAYFIRQASLGFAIFMAISYLVLPGKRSQPHISVLFLTVSLSLWYAAFDIMPGYSNACANDYDMSTGKNNTLCGIQGVLIIYLTQTSALWCSLLIYKLHLLAVWRSNWIDAHYAYFTAFCWVFPLAFAIPVAVKNLAEYPGIGFSCLVGTENLNTYLFYPVAVYMYPAMICHVVTVGKMIRLAVMSSKIDTGLSQLSTDARMKVTTTMQAKRLLRGQWRPALMVGTVMTSLTVFWLFYFVDTHSFAKTNKDTKWLQQWIGCVFMQAKAGKSADEMQTICAQGAKPNLPSIHWFTAAEVLLALLGVVVAMVFITKAEFWEEWGYLLGNLLHRGKRGDGSRSSSRGSRSPANNGHGSNSPTMVNRHPSTHSNSIGEDIARKGGPMARSMGSNHGLHNDMNGSSGPPGVFRTNSQSPSTKNLTGGNNSQWYDMDDLLDKEYELQEHQPTSLHHASSSHLQRNVSFSSRTGGPTSPTSSGPIIGVGMGMAADPPKYNSGNLTSPTRAYFSPSASDRDTMSPYTEKPVVPTPVPRTPRLNTTPPTTQQHIYLSSPKMSTSPPQSPTSPSSPSYRTANNTSHPLDSVPIIGIATRGSPAMSATSYTHTPRSPRNQQQTYTQPPTAQSLYNANDSTDQIMVASRESIGRAPLSLQGGGGMGGGPTSPVGRARSPPPSVPHKNPHRHHQPGYMSPPIQLPSGQANNSNNNSNFYRE</sequence>
<feature type="compositionally biased region" description="Gly residues" evidence="7">
    <location>
        <begin position="780"/>
        <end position="789"/>
    </location>
</feature>
<gene>
    <name evidence="11" type="ORF">BGZ96_004979</name>
</gene>
<proteinExistence type="inferred from homology"/>
<evidence type="ECO:0000313" key="11">
    <source>
        <dbReference type="EMBL" id="KAG0291670.1"/>
    </source>
</evidence>
<comment type="similarity">
    <text evidence="2">Belongs to the G-protein coupled receptor Fz/Smo family.</text>
</comment>
<feature type="compositionally biased region" description="Low complexity" evidence="7">
    <location>
        <begin position="663"/>
        <end position="673"/>
    </location>
</feature>
<feature type="transmembrane region" description="Helical" evidence="8">
    <location>
        <begin position="289"/>
        <end position="309"/>
    </location>
</feature>
<feature type="compositionally biased region" description="Polar residues" evidence="7">
    <location>
        <begin position="575"/>
        <end position="592"/>
    </location>
</feature>
<feature type="compositionally biased region" description="Low complexity" evidence="7">
    <location>
        <begin position="829"/>
        <end position="840"/>
    </location>
</feature>
<feature type="transmembrane region" description="Helical" evidence="8">
    <location>
        <begin position="248"/>
        <end position="269"/>
    </location>
</feature>
<keyword evidence="12" id="KW-1185">Reference proteome</keyword>
<evidence type="ECO:0000256" key="6">
    <source>
        <dbReference type="ARBA" id="ARBA00023170"/>
    </source>
</evidence>
<feature type="transmembrane region" description="Helical" evidence="8">
    <location>
        <begin position="353"/>
        <end position="372"/>
    </location>
</feature>
<feature type="compositionally biased region" description="Low complexity" evidence="7">
    <location>
        <begin position="30"/>
        <end position="79"/>
    </location>
</feature>
<keyword evidence="4 8" id="KW-1133">Transmembrane helix</keyword>
<accession>A0ABQ7K6G3</accession>
<dbReference type="Proteomes" id="UP001194696">
    <property type="component" value="Unassembled WGS sequence"/>
</dbReference>
<dbReference type="PROSITE" id="PS50261">
    <property type="entry name" value="G_PROTEIN_RECEP_F2_4"/>
    <property type="match status" value="1"/>
</dbReference>
<reference evidence="11 12" key="1">
    <citation type="journal article" date="2020" name="Fungal Divers.">
        <title>Resolving the Mortierellaceae phylogeny through synthesis of multi-gene phylogenetics and phylogenomics.</title>
        <authorList>
            <person name="Vandepol N."/>
            <person name="Liber J."/>
            <person name="Desiro A."/>
            <person name="Na H."/>
            <person name="Kennedy M."/>
            <person name="Barry K."/>
            <person name="Grigoriev I.V."/>
            <person name="Miller A.N."/>
            <person name="O'Donnell K."/>
            <person name="Stajich J.E."/>
            <person name="Bonito G."/>
        </authorList>
    </citation>
    <scope>NUCLEOTIDE SEQUENCE [LARGE SCALE GENOMIC DNA]</scope>
    <source>
        <strain evidence="11 12">AD045</strain>
    </source>
</reference>
<feature type="transmembrane region" description="Helical" evidence="8">
    <location>
        <begin position="135"/>
        <end position="155"/>
    </location>
</feature>
<comment type="subcellular location">
    <subcellularLocation>
        <location evidence="1">Membrane</location>
        <topology evidence="1">Multi-pass membrane protein</topology>
    </subcellularLocation>
</comment>
<evidence type="ECO:0000256" key="2">
    <source>
        <dbReference type="ARBA" id="ARBA00008077"/>
    </source>
</evidence>
<feature type="transmembrane region" description="Helical" evidence="8">
    <location>
        <begin position="206"/>
        <end position="228"/>
    </location>
</feature>
<feature type="region of interest" description="Disordered" evidence="7">
    <location>
        <begin position="25"/>
        <end position="79"/>
    </location>
</feature>
<evidence type="ECO:0000256" key="8">
    <source>
        <dbReference type="SAM" id="Phobius"/>
    </source>
</evidence>
<keyword evidence="9" id="KW-0732">Signal</keyword>
<evidence type="ECO:0000313" key="12">
    <source>
        <dbReference type="Proteomes" id="UP001194696"/>
    </source>
</evidence>
<feature type="region of interest" description="Disordered" evidence="7">
    <location>
        <begin position="464"/>
        <end position="560"/>
    </location>
</feature>
<feature type="region of interest" description="Disordered" evidence="7">
    <location>
        <begin position="574"/>
        <end position="755"/>
    </location>
</feature>
<feature type="transmembrane region" description="Helical" evidence="8">
    <location>
        <begin position="422"/>
        <end position="444"/>
    </location>
</feature>
<keyword evidence="6" id="KW-0675">Receptor</keyword>
<feature type="compositionally biased region" description="Polar residues" evidence="7">
    <location>
        <begin position="700"/>
        <end position="709"/>
    </location>
</feature>
<feature type="chain" id="PRO_5045869262" description="G-protein coupled receptors family 2 profile 2 domain-containing protein" evidence="9">
    <location>
        <begin position="25"/>
        <end position="840"/>
    </location>
</feature>
<feature type="compositionally biased region" description="Polar residues" evidence="7">
    <location>
        <begin position="540"/>
        <end position="559"/>
    </location>
</feature>
<feature type="signal peptide" evidence="9">
    <location>
        <begin position="1"/>
        <end position="24"/>
    </location>
</feature>
<evidence type="ECO:0000259" key="10">
    <source>
        <dbReference type="PROSITE" id="PS50261"/>
    </source>
</evidence>
<dbReference type="InterPro" id="IPR017981">
    <property type="entry name" value="GPCR_2-like_7TM"/>
</dbReference>
<evidence type="ECO:0000256" key="4">
    <source>
        <dbReference type="ARBA" id="ARBA00022989"/>
    </source>
</evidence>
<feature type="compositionally biased region" description="Polar residues" evidence="7">
    <location>
        <begin position="726"/>
        <end position="737"/>
    </location>
</feature>
<name>A0ABQ7K6G3_9FUNG</name>
<evidence type="ECO:0000256" key="3">
    <source>
        <dbReference type="ARBA" id="ARBA00022692"/>
    </source>
</evidence>
<evidence type="ECO:0000256" key="5">
    <source>
        <dbReference type="ARBA" id="ARBA00023136"/>
    </source>
</evidence>
<dbReference type="Pfam" id="PF01534">
    <property type="entry name" value="Frizzled"/>
    <property type="match status" value="1"/>
</dbReference>
<dbReference type="Gene3D" id="1.20.1070.10">
    <property type="entry name" value="Rhodopsin 7-helix transmembrane proteins"/>
    <property type="match status" value="1"/>
</dbReference>
<feature type="domain" description="G-protein coupled receptors family 2 profile 2" evidence="10">
    <location>
        <begin position="127"/>
        <end position="297"/>
    </location>
</feature>
<feature type="compositionally biased region" description="Low complexity" evidence="7">
    <location>
        <begin position="593"/>
        <end position="609"/>
    </location>
</feature>
<feature type="transmembrane region" description="Helical" evidence="8">
    <location>
        <begin position="167"/>
        <end position="186"/>
    </location>
</feature>
<dbReference type="InterPro" id="IPR000539">
    <property type="entry name" value="Frizzled/Smoothened_7TM"/>
</dbReference>
<feature type="region of interest" description="Disordered" evidence="7">
    <location>
        <begin position="775"/>
        <end position="840"/>
    </location>
</feature>
<dbReference type="PANTHER" id="PTHR31787:SF3">
    <property type="entry name" value="FRIZZLED AND SMOOTHENED-LIKE PROTEIN H"/>
    <property type="match status" value="1"/>
</dbReference>
<evidence type="ECO:0000256" key="9">
    <source>
        <dbReference type="SAM" id="SignalP"/>
    </source>
</evidence>
<dbReference type="InterPro" id="IPR050949">
    <property type="entry name" value="GPCR_Fz/Smo-like"/>
</dbReference>
<feature type="compositionally biased region" description="Polar residues" evidence="7">
    <location>
        <begin position="480"/>
        <end position="492"/>
    </location>
</feature>
<comment type="caution">
    <text evidence="11">The sequence shown here is derived from an EMBL/GenBank/DDBJ whole genome shotgun (WGS) entry which is preliminary data.</text>
</comment>